<name>S4W7A0_9BACT</name>
<dbReference type="AlphaFoldDB" id="S4W7A0"/>
<accession>S4W7A0</accession>
<dbReference type="EMBL" id="KF170413">
    <property type="protein sequence ID" value="AGO87759.1"/>
    <property type="molecule type" value="Genomic_DNA"/>
</dbReference>
<sequence length="78" mass="8893">MRSFLWIITAMSLLIGKDITYKIQNLTQDSPQLISLRGVDQTQQPGNPSRTSRMIHQPYGLKTLREIFPDGLLHQNGN</sequence>
<proteinExistence type="predicted"/>
<reference evidence="1" key="1">
    <citation type="journal article" date="2014" name="ISME J.">
        <title>Genomic properties of Marine Group A bacteria indicate a role in the marine sulfur cycle.</title>
        <authorList>
            <person name="Wright J.J."/>
            <person name="Mewis K."/>
            <person name="Hanson N.W."/>
            <person name="Konwar K.M."/>
            <person name="Maas K.R."/>
            <person name="Hallam S.J."/>
        </authorList>
    </citation>
    <scope>NUCLEOTIDE SEQUENCE</scope>
</reference>
<organism evidence="1">
    <name type="scientific">uncultured bacterium L413009-K18</name>
    <dbReference type="NCBI Taxonomy" id="1343850"/>
    <lineage>
        <taxon>Bacteria</taxon>
        <taxon>environmental samples</taxon>
    </lineage>
</organism>
<protein>
    <submittedName>
        <fullName evidence="1">Uncharacterized protein</fullName>
    </submittedName>
</protein>
<evidence type="ECO:0000313" key="1">
    <source>
        <dbReference type="EMBL" id="AGO87759.1"/>
    </source>
</evidence>